<evidence type="ECO:0000259" key="2">
    <source>
        <dbReference type="Pfam" id="PF04841"/>
    </source>
</evidence>
<gene>
    <name evidence="3" type="ORF">FVE85_5542</name>
</gene>
<dbReference type="GO" id="GO:0003779">
    <property type="term" value="F:actin binding"/>
    <property type="evidence" value="ECO:0007669"/>
    <property type="project" value="TreeGrafter"/>
</dbReference>
<dbReference type="GO" id="GO:0006886">
    <property type="term" value="P:intracellular protein transport"/>
    <property type="evidence" value="ECO:0007669"/>
    <property type="project" value="InterPro"/>
</dbReference>
<protein>
    <submittedName>
        <fullName evidence="3">Protein VACUOLELESS1</fullName>
    </submittedName>
</protein>
<dbReference type="EMBL" id="VRMN01000001">
    <property type="protein sequence ID" value="KAA8497957.1"/>
    <property type="molecule type" value="Genomic_DNA"/>
</dbReference>
<evidence type="ECO:0000313" key="4">
    <source>
        <dbReference type="Proteomes" id="UP000324585"/>
    </source>
</evidence>
<dbReference type="GO" id="GO:0005768">
    <property type="term" value="C:endosome"/>
    <property type="evidence" value="ECO:0007669"/>
    <property type="project" value="TreeGrafter"/>
</dbReference>
<dbReference type="GO" id="GO:0042144">
    <property type="term" value="P:vacuole fusion, non-autophagic"/>
    <property type="evidence" value="ECO:0007669"/>
    <property type="project" value="TreeGrafter"/>
</dbReference>
<evidence type="ECO:0000256" key="1">
    <source>
        <dbReference type="SAM" id="MobiDB-lite"/>
    </source>
</evidence>
<feature type="region of interest" description="Disordered" evidence="1">
    <location>
        <begin position="318"/>
        <end position="344"/>
    </location>
</feature>
<comment type="caution">
    <text evidence="3">The sequence shown here is derived from an EMBL/GenBank/DDBJ whole genome shotgun (WGS) entry which is preliminary data.</text>
</comment>
<dbReference type="GO" id="GO:0016197">
    <property type="term" value="P:endosomal transport"/>
    <property type="evidence" value="ECO:0007669"/>
    <property type="project" value="TreeGrafter"/>
</dbReference>
<dbReference type="GO" id="GO:0030897">
    <property type="term" value="C:HOPS complex"/>
    <property type="evidence" value="ECO:0007669"/>
    <property type="project" value="TreeGrafter"/>
</dbReference>
<dbReference type="PANTHER" id="PTHR12811:SF0">
    <property type="entry name" value="VACUOLAR PROTEIN SORTING-ASSOCIATED PROTEIN 16 HOMOLOG"/>
    <property type="match status" value="1"/>
</dbReference>
<feature type="domain" description="Vps16 N-terminal" evidence="2">
    <location>
        <begin position="392"/>
        <end position="537"/>
    </location>
</feature>
<dbReference type="AlphaFoldDB" id="A0A5J4Z5P3"/>
<dbReference type="Pfam" id="PF04841">
    <property type="entry name" value="Vps16_N"/>
    <property type="match status" value="1"/>
</dbReference>
<reference evidence="4" key="1">
    <citation type="journal article" date="2019" name="Nat. Commun.">
        <title>Expansion of phycobilisome linker gene families in mesophilic red algae.</title>
        <authorList>
            <person name="Lee J."/>
            <person name="Kim D."/>
            <person name="Bhattacharya D."/>
            <person name="Yoon H.S."/>
        </authorList>
    </citation>
    <scope>NUCLEOTIDE SEQUENCE [LARGE SCALE GENOMIC DNA]</scope>
    <source>
        <strain evidence="4">CCMP 1328</strain>
    </source>
</reference>
<accession>A0A5J4Z5P3</accession>
<dbReference type="PANTHER" id="PTHR12811">
    <property type="entry name" value="VACUOLAR PROTEIN SORTING VPS16"/>
    <property type="match status" value="1"/>
</dbReference>
<organism evidence="3 4">
    <name type="scientific">Porphyridium purpureum</name>
    <name type="common">Red alga</name>
    <name type="synonym">Porphyridium cruentum</name>
    <dbReference type="NCBI Taxonomy" id="35688"/>
    <lineage>
        <taxon>Eukaryota</taxon>
        <taxon>Rhodophyta</taxon>
        <taxon>Bangiophyceae</taxon>
        <taxon>Porphyridiales</taxon>
        <taxon>Porphyridiaceae</taxon>
        <taxon>Porphyridium</taxon>
    </lineage>
</organism>
<dbReference type="InterPro" id="IPR006926">
    <property type="entry name" value="Vps16_N"/>
</dbReference>
<sequence length="1088" mass="119837">MTGDALAMKWSRVGGQYVRRVRVGAVGGEDRAVTRQEEAAGADGTAALSLLPLQLWRESVLGIGTDAGIVAVVPNAGWALDGSLQVYSPMGVLLGVSEDVTHAFTRACRQSKNSRVLHVAVRDLKVPGYALPQTSRQVVLLLREDGSLETYGLLQELFASRVANPSRSSLAPENTRPSVLQQRESIADCFFLCDGELVFRTHDGQVFYVPDPTTAERIALVAARTLPPDWILKPDPKRYGHCGSSSGRTLLAFESKVSSGSASNPNLSSMGDPNAAGVVAARFQKNMMMIDRAGNLVNYRAGKKEVYTFEISSPLSSQSVRARTEETKTTQHAPSSASASDRGSERDACMMLALSPCTELVAIALRSRRLVVRSTRSLGVDSCEAFLPNQQNAEESSVYALLWCGSDAVLAAYDSTLVLLTRDGSLHTLRLGAPMIAFGERDCARLFFSRGVEIVEFVDDAYRRVFARGSDHPGAILFSLWSGTGHDSSIASSAYERYEALRLLHSEQNMFGAAETCAQAAKYEWEFVVQLALLRAVNSSISFSVGLDAAEGYIRGSVETALVKESRQSGNINSGTEEQISAFRKMLPRIMAASRILHSIRHAENVGCRIPLSSRQFEAIGPFGIIDRLSQMHEYSAALFLSLYCGSEHLEEVLCRWLVESMSKFEMVPKQDAGAEARKYWKVISRYWLESSPPRHHICTKELFRSRGTRAHSTRAFAAKVALEKNLLELARGIMVHPPRILCRSELELLLRLEMYAEACAAAFAGRGDVNLLWTLFEFAYLSRDPHGTTSVSREAFDRLDAQLKTYLAQNMEAYRMFVDFFEQHLVSCGPYEQQTVDQENRRRLAEASQVPPLHSTFQRFLLDTSAPTSALRLQTDRLFQEDYQRRTDGQGEAASMSLIRQVQLLERAPSLKYAAWENELSILKLEAAVGRAASKLEALLSLPLGSLAGSSASDLISIALSRLDTSAKGSSVWPLVLGLQKELKIPDRRFCWICLQAGAAKKEAQIVLHVAFNLYGARGPPVGLLVCNETLVQMGAMEEAKKMAMRIRDPREQTLAFAQSGMHELARNKAAKLGQDIVNELALYLTS</sequence>
<keyword evidence="4" id="KW-1185">Reference proteome</keyword>
<name>A0A5J4Z5P3_PORPP</name>
<proteinExistence type="predicted"/>
<dbReference type="InterPro" id="IPR016534">
    <property type="entry name" value="VPS16"/>
</dbReference>
<feature type="compositionally biased region" description="Polar residues" evidence="1">
    <location>
        <begin position="330"/>
        <end position="341"/>
    </location>
</feature>
<dbReference type="OrthoDB" id="1792at2759"/>
<dbReference type="Proteomes" id="UP000324585">
    <property type="component" value="Unassembled WGS sequence"/>
</dbReference>
<dbReference type="GO" id="GO:0005765">
    <property type="term" value="C:lysosomal membrane"/>
    <property type="evidence" value="ECO:0007669"/>
    <property type="project" value="TreeGrafter"/>
</dbReference>
<evidence type="ECO:0000313" key="3">
    <source>
        <dbReference type="EMBL" id="KAA8497957.1"/>
    </source>
</evidence>